<evidence type="ECO:0000313" key="2">
    <source>
        <dbReference type="EMBL" id="MBS9478874.1"/>
    </source>
</evidence>
<dbReference type="Proteomes" id="UP001166585">
    <property type="component" value="Unassembled WGS sequence"/>
</dbReference>
<protein>
    <submittedName>
        <fullName evidence="2">Type II toxin-antitoxin system RelE/ParE family toxin</fullName>
    </submittedName>
</protein>
<dbReference type="Pfam" id="PF05016">
    <property type="entry name" value="ParE_toxin"/>
    <property type="match status" value="1"/>
</dbReference>
<dbReference type="Gene3D" id="3.30.2310.20">
    <property type="entry name" value="RelE-like"/>
    <property type="match status" value="1"/>
</dbReference>
<evidence type="ECO:0000256" key="1">
    <source>
        <dbReference type="ARBA" id="ARBA00022649"/>
    </source>
</evidence>
<accession>A0ABS5RDE6</accession>
<evidence type="ECO:0000313" key="3">
    <source>
        <dbReference type="Proteomes" id="UP001166585"/>
    </source>
</evidence>
<dbReference type="RefSeq" id="WP_213756837.1">
    <property type="nucleotide sequence ID" value="NZ_JAHCQH010000021.1"/>
</dbReference>
<dbReference type="InterPro" id="IPR007712">
    <property type="entry name" value="RelE/ParE_toxin"/>
</dbReference>
<comment type="caution">
    <text evidence="2">The sequence shown here is derived from an EMBL/GenBank/DDBJ whole genome shotgun (WGS) entry which is preliminary data.</text>
</comment>
<keyword evidence="1" id="KW-1277">Toxin-antitoxin system</keyword>
<keyword evidence="3" id="KW-1185">Reference proteome</keyword>
<name>A0ABS5RDE6_9HYPH</name>
<organism evidence="2 3">
    <name type="scientific">Ancylobacter radicis</name>
    <dbReference type="NCBI Taxonomy" id="2836179"/>
    <lineage>
        <taxon>Bacteria</taxon>
        <taxon>Pseudomonadati</taxon>
        <taxon>Pseudomonadota</taxon>
        <taxon>Alphaproteobacteria</taxon>
        <taxon>Hyphomicrobiales</taxon>
        <taxon>Xanthobacteraceae</taxon>
        <taxon>Ancylobacter</taxon>
    </lineage>
</organism>
<reference evidence="2" key="1">
    <citation type="submission" date="2021-05" db="EMBL/GenBank/DDBJ databases">
        <authorList>
            <person name="Sun Q."/>
            <person name="Inoue M."/>
        </authorList>
    </citation>
    <scope>NUCLEOTIDE SEQUENCE</scope>
    <source>
        <strain evidence="2">VKM B-3255</strain>
    </source>
</reference>
<dbReference type="InterPro" id="IPR035093">
    <property type="entry name" value="RelE/ParE_toxin_dom_sf"/>
</dbReference>
<dbReference type="EMBL" id="JAHCQH010000021">
    <property type="protein sequence ID" value="MBS9478874.1"/>
    <property type="molecule type" value="Genomic_DNA"/>
</dbReference>
<proteinExistence type="predicted"/>
<gene>
    <name evidence="2" type="ORF">KIP89_17335</name>
</gene>
<sequence length="101" mass="11467">MAYRVVFSPEASDDLLGLYLFIAQRSGPDIALGYVERIEVYCRSFADFPMRGTCRDDIRPGLRVVGFERRVTAAFHIDGDRVVFDRLLYGGRSLERLSGDD</sequence>